<organism evidence="1 2">
    <name type="scientific">Aneurinibacillus thermoaerophilus</name>
    <dbReference type="NCBI Taxonomy" id="143495"/>
    <lineage>
        <taxon>Bacteria</taxon>
        <taxon>Bacillati</taxon>
        <taxon>Bacillota</taxon>
        <taxon>Bacilli</taxon>
        <taxon>Bacillales</taxon>
        <taxon>Paenibacillaceae</taxon>
        <taxon>Aneurinibacillus group</taxon>
        <taxon>Aneurinibacillus</taxon>
    </lineage>
</organism>
<accession>A0A1G8DY92</accession>
<evidence type="ECO:0000313" key="2">
    <source>
        <dbReference type="Proteomes" id="UP000198956"/>
    </source>
</evidence>
<dbReference type="Proteomes" id="UP000198956">
    <property type="component" value="Unassembled WGS sequence"/>
</dbReference>
<name>A0A1G8DY92_ANETH</name>
<dbReference type="AlphaFoldDB" id="A0A1G8DY92"/>
<reference evidence="1 2" key="1">
    <citation type="submission" date="2016-10" db="EMBL/GenBank/DDBJ databases">
        <authorList>
            <person name="de Groot N.N."/>
        </authorList>
    </citation>
    <scope>NUCLEOTIDE SEQUENCE [LARGE SCALE GENOMIC DNA]</scope>
    <source>
        <strain evidence="1 2">L 420-91</strain>
    </source>
</reference>
<sequence length="49" mass="5839">MLNLSFKYLLDDKEKKVLKKISIPEGAEFLNMVFYLRDIFVITVYIPKN</sequence>
<evidence type="ECO:0000313" key="1">
    <source>
        <dbReference type="EMBL" id="SDH62440.1"/>
    </source>
</evidence>
<dbReference type="EMBL" id="FNDE01000037">
    <property type="protein sequence ID" value="SDH62440.1"/>
    <property type="molecule type" value="Genomic_DNA"/>
</dbReference>
<protein>
    <submittedName>
        <fullName evidence="1">Uncharacterized protein</fullName>
    </submittedName>
</protein>
<proteinExistence type="predicted"/>
<gene>
    <name evidence="1" type="ORF">SAMN04489735_103737</name>
</gene>